<dbReference type="EMBL" id="OA882496">
    <property type="protein sequence ID" value="CAD7275669.1"/>
    <property type="molecule type" value="Genomic_DNA"/>
</dbReference>
<organism evidence="2">
    <name type="scientific">Notodromas monacha</name>
    <dbReference type="NCBI Taxonomy" id="399045"/>
    <lineage>
        <taxon>Eukaryota</taxon>
        <taxon>Metazoa</taxon>
        <taxon>Ecdysozoa</taxon>
        <taxon>Arthropoda</taxon>
        <taxon>Crustacea</taxon>
        <taxon>Oligostraca</taxon>
        <taxon>Ostracoda</taxon>
        <taxon>Podocopa</taxon>
        <taxon>Podocopida</taxon>
        <taxon>Cypridocopina</taxon>
        <taxon>Cypridoidea</taxon>
        <taxon>Cyprididae</taxon>
        <taxon>Notodromas</taxon>
    </lineage>
</organism>
<dbReference type="EMBL" id="CAJPEX010000459">
    <property type="protein sequence ID" value="CAG0915821.1"/>
    <property type="molecule type" value="Genomic_DNA"/>
</dbReference>
<keyword evidence="1" id="KW-0472">Membrane</keyword>
<feature type="transmembrane region" description="Helical" evidence="1">
    <location>
        <begin position="41"/>
        <end position="59"/>
    </location>
</feature>
<protein>
    <submittedName>
        <fullName evidence="2">Uncharacterized protein</fullName>
    </submittedName>
</protein>
<dbReference type="AlphaFoldDB" id="A0A7R9BKI4"/>
<accession>A0A7R9BKI4</accession>
<evidence type="ECO:0000256" key="1">
    <source>
        <dbReference type="SAM" id="Phobius"/>
    </source>
</evidence>
<keyword evidence="1" id="KW-1133">Transmembrane helix</keyword>
<dbReference type="Proteomes" id="UP000678499">
    <property type="component" value="Unassembled WGS sequence"/>
</dbReference>
<proteinExistence type="predicted"/>
<sequence length="70" mass="7404">MLPQAGKLLQSGTVSAVAKRAYSPFLVSSLPRVRVSLPEKVVHGLIIGAGILATPAIVLSNAKHYKQPKE</sequence>
<gene>
    <name evidence="2" type="ORF">NMOB1V02_LOCUS3458</name>
</gene>
<keyword evidence="3" id="KW-1185">Reference proteome</keyword>
<dbReference type="OrthoDB" id="6093252at2759"/>
<reference evidence="2" key="1">
    <citation type="submission" date="2020-11" db="EMBL/GenBank/DDBJ databases">
        <authorList>
            <person name="Tran Van P."/>
        </authorList>
    </citation>
    <scope>NUCLEOTIDE SEQUENCE</scope>
</reference>
<keyword evidence="1" id="KW-0812">Transmembrane</keyword>
<evidence type="ECO:0000313" key="3">
    <source>
        <dbReference type="Proteomes" id="UP000678499"/>
    </source>
</evidence>
<evidence type="ECO:0000313" key="2">
    <source>
        <dbReference type="EMBL" id="CAD7275669.1"/>
    </source>
</evidence>
<name>A0A7R9BKI4_9CRUS</name>